<dbReference type="EMBL" id="JAODIM010000039">
    <property type="protein sequence ID" value="MCU5777762.1"/>
    <property type="molecule type" value="Genomic_DNA"/>
</dbReference>
<evidence type="ECO:0000313" key="2">
    <source>
        <dbReference type="EMBL" id="MCU5777762.1"/>
    </source>
</evidence>
<keyword evidence="3" id="KW-1185">Reference proteome</keyword>
<feature type="domain" description="Filamentation induced by cAMP protein Fic-like C-terminal" evidence="1">
    <location>
        <begin position="1"/>
        <end position="39"/>
    </location>
</feature>
<evidence type="ECO:0000313" key="3">
    <source>
        <dbReference type="Proteomes" id="UP001064262"/>
    </source>
</evidence>
<dbReference type="Proteomes" id="UP001064262">
    <property type="component" value="Unassembled WGS sequence"/>
</dbReference>
<dbReference type="Pfam" id="PF21247">
    <property type="entry name" value="Fic-like_C"/>
    <property type="match status" value="1"/>
</dbReference>
<comment type="caution">
    <text evidence="2">The sequence shown here is derived from an EMBL/GenBank/DDBJ whole genome shotgun (WGS) entry which is preliminary data.</text>
</comment>
<dbReference type="AlphaFoldDB" id="A0A9J6PK59"/>
<gene>
    <name evidence="2" type="ORF">N5923_09685</name>
</gene>
<reference evidence="2" key="1">
    <citation type="submission" date="2022-09" db="EMBL/GenBank/DDBJ databases">
        <title>Winslowiella arboricola sp. nov., isolated from bleeding cankers on broadleaf hosts.</title>
        <authorList>
            <person name="Brady C."/>
            <person name="Kaur S."/>
            <person name="Crampton B."/>
            <person name="Maddock D."/>
            <person name="Arnold D."/>
            <person name="Denman S."/>
        </authorList>
    </citation>
    <scope>NUCLEOTIDE SEQUENCE</scope>
    <source>
        <strain evidence="2">BAC 15a-03b</strain>
    </source>
</reference>
<accession>A0A9J6PK59</accession>
<organism evidence="2 3">
    <name type="scientific">Winslowiella arboricola</name>
    <dbReference type="NCBI Taxonomy" id="2978220"/>
    <lineage>
        <taxon>Bacteria</taxon>
        <taxon>Pseudomonadati</taxon>
        <taxon>Pseudomonadota</taxon>
        <taxon>Gammaproteobacteria</taxon>
        <taxon>Enterobacterales</taxon>
        <taxon>Erwiniaceae</taxon>
        <taxon>Winslowiella</taxon>
    </lineage>
</organism>
<evidence type="ECO:0000259" key="1">
    <source>
        <dbReference type="Pfam" id="PF21247"/>
    </source>
</evidence>
<sequence>MKDRKSLRERYLQPALLSQLIEMTLPQKPQSPRQRCRLTEAGKNLLLRLTE</sequence>
<proteinExistence type="predicted"/>
<name>A0A9J6PK59_9GAMM</name>
<dbReference type="InterPro" id="IPR049514">
    <property type="entry name" value="Fic-like_C"/>
</dbReference>
<protein>
    <recommendedName>
        <fullName evidence="1">Filamentation induced by cAMP protein Fic-like C-terminal domain-containing protein</fullName>
    </recommendedName>
</protein>